<dbReference type="SUPFAM" id="SSF51338">
    <property type="entry name" value="Composite domain of metallo-dependent hydrolases"/>
    <property type="match status" value="1"/>
</dbReference>
<evidence type="ECO:0000313" key="3">
    <source>
        <dbReference type="EMBL" id="RDY60260.1"/>
    </source>
</evidence>
<dbReference type="Gene3D" id="3.20.20.140">
    <property type="entry name" value="Metal-dependent hydrolases"/>
    <property type="match status" value="1"/>
</dbReference>
<evidence type="ECO:0000259" key="2">
    <source>
        <dbReference type="Pfam" id="PF07969"/>
    </source>
</evidence>
<dbReference type="Pfam" id="PF07969">
    <property type="entry name" value="Amidohydro_3"/>
    <property type="match status" value="2"/>
</dbReference>
<evidence type="ECO:0000256" key="1">
    <source>
        <dbReference type="SAM" id="SignalP"/>
    </source>
</evidence>
<dbReference type="InterPro" id="IPR023100">
    <property type="entry name" value="D-aminoacylase_insert_dom_sf"/>
</dbReference>
<dbReference type="Gene3D" id="3.30.1490.130">
    <property type="entry name" value="D-aminoacylase. Domain 3"/>
    <property type="match status" value="1"/>
</dbReference>
<dbReference type="InterPro" id="IPR011059">
    <property type="entry name" value="Metal-dep_hydrolase_composite"/>
</dbReference>
<dbReference type="GO" id="GO:0016812">
    <property type="term" value="F:hydrolase activity, acting on carbon-nitrogen (but not peptide) bonds, in cyclic amides"/>
    <property type="evidence" value="ECO:0007669"/>
    <property type="project" value="TreeGrafter"/>
</dbReference>
<dbReference type="PANTHER" id="PTHR11647">
    <property type="entry name" value="HYDRANTOINASE/DIHYDROPYRIMIDINASE FAMILY MEMBER"/>
    <property type="match status" value="1"/>
</dbReference>
<organism evidence="3 4">
    <name type="scientific">Flagellimonas nanhaiensis</name>
    <dbReference type="NCBI Taxonomy" id="2292706"/>
    <lineage>
        <taxon>Bacteria</taxon>
        <taxon>Pseudomonadati</taxon>
        <taxon>Bacteroidota</taxon>
        <taxon>Flavobacteriia</taxon>
        <taxon>Flavobacteriales</taxon>
        <taxon>Flavobacteriaceae</taxon>
        <taxon>Flagellimonas</taxon>
    </lineage>
</organism>
<dbReference type="GO" id="GO:0016811">
    <property type="term" value="F:hydrolase activity, acting on carbon-nitrogen (but not peptide) bonds, in linear amides"/>
    <property type="evidence" value="ECO:0007669"/>
    <property type="project" value="InterPro"/>
</dbReference>
<dbReference type="AlphaFoldDB" id="A0A371JRX1"/>
<gene>
    <name evidence="3" type="ORF">DX873_10075</name>
</gene>
<feature type="chain" id="PRO_5016645773" evidence="1">
    <location>
        <begin position="21"/>
        <end position="526"/>
    </location>
</feature>
<proteinExistence type="predicted"/>
<dbReference type="InterPro" id="IPR013108">
    <property type="entry name" value="Amidohydro_3"/>
</dbReference>
<dbReference type="Gene3D" id="2.30.40.10">
    <property type="entry name" value="Urease, subunit C, domain 1"/>
    <property type="match status" value="1"/>
</dbReference>
<feature type="domain" description="Amidohydrolase 3" evidence="2">
    <location>
        <begin position="391"/>
        <end position="505"/>
    </location>
</feature>
<dbReference type="Proteomes" id="UP000261828">
    <property type="component" value="Unassembled WGS sequence"/>
</dbReference>
<dbReference type="GO" id="GO:0005829">
    <property type="term" value="C:cytosol"/>
    <property type="evidence" value="ECO:0007669"/>
    <property type="project" value="TreeGrafter"/>
</dbReference>
<dbReference type="OrthoDB" id="9775607at2"/>
<accession>A0A371JRX1</accession>
<reference evidence="3 4" key="1">
    <citation type="submission" date="2018-08" db="EMBL/GenBank/DDBJ databases">
        <title>Muricauda nanhaiensis sp. nov., isolated from seawater of the South China Sea.</title>
        <authorList>
            <person name="Dang Y."/>
        </authorList>
    </citation>
    <scope>NUCLEOTIDE SEQUENCE [LARGE SCALE GENOMIC DNA]</scope>
    <source>
        <strain evidence="3 4">SM1704</strain>
    </source>
</reference>
<keyword evidence="1" id="KW-0732">Signal</keyword>
<protein>
    <submittedName>
        <fullName evidence="3">D-aminoacylase</fullName>
    </submittedName>
</protein>
<dbReference type="EMBL" id="QTJX01000002">
    <property type="protein sequence ID" value="RDY60260.1"/>
    <property type="molecule type" value="Genomic_DNA"/>
</dbReference>
<name>A0A371JRX1_9FLAO</name>
<dbReference type="CDD" id="cd01297">
    <property type="entry name" value="D-aminoacylase"/>
    <property type="match status" value="1"/>
</dbReference>
<evidence type="ECO:0000313" key="4">
    <source>
        <dbReference type="Proteomes" id="UP000261828"/>
    </source>
</evidence>
<dbReference type="PANTHER" id="PTHR11647:SF1">
    <property type="entry name" value="COLLAPSIN RESPONSE MEDIATOR PROTEIN"/>
    <property type="match status" value="1"/>
</dbReference>
<sequence>MSCKNLFYSFLIVLLAWSCASPEQYDTIIKNGNVYDGSGGDPMIIDIGIKGDVIEKIGDLSKAEATQIIDASGLAVTPGFIDVHAHLDPILELSNCESHVRQGVTTSLGGPDGTSPWPFGKYLDTLDQIGVGMNVAYLIGHNTVRRNVMKLENRAPTEEELSEMEAQIQQAMQDGAYGISTGLKYLPGAFSKVDEVIALSKIASAEGGIYTSHLREEGLGLFDAVQEAIVISKEADIPVVLTHHKVIGKPMWGKSTRTLAMVDSARTAGLDIKIDQYPYNASYTGISVLIPSWARAGGNKAFKERVRNPQLRDSIKSGIVFNILNDRGGSDLNRVQFAKVKWMPELEGKTLKYWCEQKGLEPTVENGADLVIEAQVNGGASCVFHAMDEGDVERIMKHPQTMIASDGRLVQPGMGHPHPRWYGTFPRVLGHYVREKGTLALSEAIYKMTKLPAVTLGLSDRGLIKEKMKADIVIFNPETIIDKATFEKPHQYPEGIFYVLINGQLSIDNGTFQNIKAGKVLRKNEN</sequence>
<dbReference type="InterPro" id="IPR032466">
    <property type="entry name" value="Metal_Hydrolase"/>
</dbReference>
<feature type="signal peptide" evidence="1">
    <location>
        <begin position="1"/>
        <end position="20"/>
    </location>
</feature>
<feature type="domain" description="Amidohydrolase 3" evidence="2">
    <location>
        <begin position="67"/>
        <end position="190"/>
    </location>
</feature>
<dbReference type="InterPro" id="IPR050378">
    <property type="entry name" value="Metallo-dep_Hydrolases_sf"/>
</dbReference>
<dbReference type="RefSeq" id="WP_116184316.1">
    <property type="nucleotide sequence ID" value="NZ_QTJX01000002.1"/>
</dbReference>
<dbReference type="SUPFAM" id="SSF51556">
    <property type="entry name" value="Metallo-dependent hydrolases"/>
    <property type="match status" value="1"/>
</dbReference>
<keyword evidence="4" id="KW-1185">Reference proteome</keyword>
<comment type="caution">
    <text evidence="3">The sequence shown here is derived from an EMBL/GenBank/DDBJ whole genome shotgun (WGS) entry which is preliminary data.</text>
</comment>